<dbReference type="SUPFAM" id="SSF50989">
    <property type="entry name" value="Clathrin heavy-chain terminal domain"/>
    <property type="match status" value="1"/>
</dbReference>
<dbReference type="InterPro" id="IPR016025">
    <property type="entry name" value="Clathrin_H-chain_N"/>
</dbReference>
<gene>
    <name evidence="10" type="ORF">OFUS_LOCUS20450</name>
</gene>
<name>A0A8S4PNV7_OWEFU</name>
<dbReference type="FunFam" id="3.40.50.300:FF:000142">
    <property type="entry name" value="Midasin"/>
    <property type="match status" value="1"/>
</dbReference>
<dbReference type="InterPro" id="IPR027417">
    <property type="entry name" value="P-loop_NTPase"/>
</dbReference>
<comment type="caution">
    <text evidence="10">The sequence shown here is derived from an EMBL/GenBank/DDBJ whole genome shotgun (WGS) entry which is preliminary data.</text>
</comment>
<evidence type="ECO:0000256" key="2">
    <source>
        <dbReference type="ARBA" id="ARBA00004642"/>
    </source>
</evidence>
<dbReference type="OrthoDB" id="6151809at2759"/>
<dbReference type="GO" id="GO:0005198">
    <property type="term" value="F:structural molecule activity"/>
    <property type="evidence" value="ECO:0007669"/>
    <property type="project" value="InterPro"/>
</dbReference>
<dbReference type="GO" id="GO:0005524">
    <property type="term" value="F:ATP binding"/>
    <property type="evidence" value="ECO:0007669"/>
    <property type="project" value="UniProtKB-KW"/>
</dbReference>
<keyword evidence="6" id="KW-0067">ATP-binding</keyword>
<evidence type="ECO:0000259" key="9">
    <source>
        <dbReference type="SMART" id="SM00382"/>
    </source>
</evidence>
<evidence type="ECO:0000256" key="7">
    <source>
        <dbReference type="ARBA" id="ARBA00023186"/>
    </source>
</evidence>
<dbReference type="GO" id="GO:0005654">
    <property type="term" value="C:nucleoplasm"/>
    <property type="evidence" value="ECO:0007669"/>
    <property type="project" value="UniProtKB-SubCell"/>
</dbReference>
<dbReference type="SUPFAM" id="SSF52540">
    <property type="entry name" value="P-loop containing nucleoside triphosphate hydrolases"/>
    <property type="match status" value="6"/>
</dbReference>
<feature type="domain" description="AAA+ ATPase" evidence="9">
    <location>
        <begin position="2109"/>
        <end position="2339"/>
    </location>
</feature>
<dbReference type="GO" id="GO:0000055">
    <property type="term" value="P:ribosomal large subunit export from nucleus"/>
    <property type="evidence" value="ECO:0007669"/>
    <property type="project" value="TreeGrafter"/>
</dbReference>
<keyword evidence="5" id="KW-0547">Nucleotide-binding</keyword>
<dbReference type="Proteomes" id="UP000749559">
    <property type="component" value="Unassembled WGS sequence"/>
</dbReference>
<evidence type="ECO:0000256" key="1">
    <source>
        <dbReference type="ARBA" id="ARBA00004604"/>
    </source>
</evidence>
<keyword evidence="8" id="KW-0539">Nucleus</keyword>
<feature type="domain" description="AAA+ ATPase" evidence="9">
    <location>
        <begin position="492"/>
        <end position="678"/>
    </location>
</feature>
<dbReference type="InterPro" id="IPR011704">
    <property type="entry name" value="ATPase_dyneun-rel_AAA"/>
</dbReference>
<dbReference type="GO" id="GO:0016887">
    <property type="term" value="F:ATP hydrolysis activity"/>
    <property type="evidence" value="ECO:0007669"/>
    <property type="project" value="InterPro"/>
</dbReference>
<evidence type="ECO:0000256" key="3">
    <source>
        <dbReference type="ARBA" id="ARBA00007188"/>
    </source>
</evidence>
<comment type="similarity">
    <text evidence="3">Belongs to the midasin family.</text>
</comment>
<dbReference type="EMBL" id="CAIIXF020000010">
    <property type="protein sequence ID" value="CAH1795989.1"/>
    <property type="molecule type" value="Genomic_DNA"/>
</dbReference>
<dbReference type="PANTHER" id="PTHR48103">
    <property type="entry name" value="MIDASIN-RELATED"/>
    <property type="match status" value="1"/>
</dbReference>
<keyword evidence="7" id="KW-0143">Chaperone</keyword>
<dbReference type="CDD" id="cd00009">
    <property type="entry name" value="AAA"/>
    <property type="match status" value="1"/>
</dbReference>
<dbReference type="GO" id="GO:0005730">
    <property type="term" value="C:nucleolus"/>
    <property type="evidence" value="ECO:0007669"/>
    <property type="project" value="UniProtKB-SubCell"/>
</dbReference>
<comment type="subcellular location">
    <subcellularLocation>
        <location evidence="1">Nucleus</location>
        <location evidence="1">Nucleolus</location>
    </subcellularLocation>
    <subcellularLocation>
        <location evidence="2">Nucleus</location>
        <location evidence="2">Nucleoplasm</location>
    </subcellularLocation>
</comment>
<dbReference type="InterPro" id="IPR040848">
    <property type="entry name" value="AAA_lid_7"/>
</dbReference>
<dbReference type="PANTHER" id="PTHR48103:SF2">
    <property type="entry name" value="MIDASIN"/>
    <property type="match status" value="1"/>
</dbReference>
<dbReference type="Gene3D" id="2.130.10.110">
    <property type="entry name" value="Clathrin heavy-chain terminal domain"/>
    <property type="match status" value="1"/>
</dbReference>
<evidence type="ECO:0000256" key="5">
    <source>
        <dbReference type="ARBA" id="ARBA00022741"/>
    </source>
</evidence>
<evidence type="ECO:0000256" key="8">
    <source>
        <dbReference type="ARBA" id="ARBA00023242"/>
    </source>
</evidence>
<evidence type="ECO:0000256" key="6">
    <source>
        <dbReference type="ARBA" id="ARBA00022840"/>
    </source>
</evidence>
<sequence>MMIFKSNFTFCSTRQTGQYTVASTLDKMPLDTVAIIKTYRQSTVILQPCGVTVQDVLYHPDSLSSTYDRSIVYSIFNPEKIDLQRYVIPIPLYLNVDGVIANDNITKIAILTSQVKQQGDGNNKQSQLLVFDLKSTVSFSAKVAFYPESAVMKMSWLNDSTIGVVTSNAVFHYNVLPTFKQDPVQETPILSFAEQFNEVTNYEISYDGKFALLEAQLVGNTCPSFYICDTSTKFIQHLDGVKGCHLQRVLTDQTWISAIVYKRGKWIFYSQKLEPRDQLVDRTFNTAEPLDVYWPEETCIQFCHTIHEISTQYYLISQEQKVMVRFNTDCRIKESIHSSFTDFKIAPNGDITALNREKNDTTIYTSVEMNPNLHAPKCPLCRHIPHADYNCDAKSLAILEMFYSHNNLSGHILVAGDAILPNFVSRELFMTLDDNRHLYRNAKHVTIAGIAIPKQDLRHHEHMKENVPSTTGLVLTPNTERNLKSIIHSVVLNHPVIIEGSTSGGKTASVAYCASITNSPLLRFNLTPQSSISDLLGTLEFADNDDHEHEQVKEESYMKQDSSSSGPNLKLVFRPGMLSRAVKEGYWLLLDEANIAGDGILRVIEDLANSGVLQIRSNMLAGQTDALSGCIQYRQHPNFRLFLTQNPPDDNAYRGTRNIFSESLLSHFKPVVFQTIPLYPDCYEIVKSTLVEDTNTAHVLIALFEEVNEVRKRSEQNIVLLTMRDLLHACAIIKQCSRSDVSVGLFYLFSQHMTADLKKKVHLLVQRMIGPLNNIVTLKRDMFPPTTALLEKHTEMFQFFNLCHQTKRPGLLVGENYSGKLTSITTWAEIMKIETEIYYTNAETTSEDLIGKIQPQEEGTSPFLWTDGPVTRAMKRGRCLVLCGIDQPDETVLESMNPILEARGNRRIEIGNKLIDVHDDFFVISTYNKSDDMSLKLTPALLSRYLCFDMPSGMTGSDITSLVRAGITSDNFRRNVQIKVMAYCKRGDASLGNLCRFLRASNKIVQKLDMTDTVSMCGIVDKHLDTLVKILFENKGMDIKTDDIDTDSDELNQMIAWFEKNSYCLQGTSRIVLASHLLQLMQMNIPVLLQGVAGVGKTSIVKCMAEYLKYKRSEITVFSFNKETSISDLMGCYMPAKGRVMFKEGPLCLALKEGWIFVADELNLAQQEVVAYLTPLLNNPKRFLNSVNGKKYDIHDRFSFIATQNPPEYAGRNVLPQAVQSRLVKLEIQDYSKEEIINIMLTREKTTTDKPKLKKEELHKRMQHVVQEVMNAGISPTPTLRHYLKLMQRLIQRGHIYQRKSKWKEFIALHINVLFNCQSEQMKENVLIPVITFENHKWNFKLCFKKKPKVFLEASWPAKTTALLDPVLPGENLLICKVAIALMYHEPIVIEGPTSFKSTSVLRFASMVDLRVHETMSVNSVYMSSLTGISDLVGSIEPHSGQSYTNRYAYQMAHLLQNECSTFMVKQPTSKGVHDVIDFYCNFVGCVKREYNISRDCDESKLVEILIGLQDNAPDKLIPLCIFAVDILDQLKNEMKNGQGFPFCERGLLQNIRFGGIALLKDINLPDQAVVECLNSITELEPVFTHPNSVKMPVVVHENLYIVATISKPMLRPVSPALRSRYTFISVEAPDYRSAEVDQFLADILVQRDKLTTEDESKRVIQSYKENYFTRYRDVTVNDLIKWTHFCNIATFDENLDEKLKMGNQILFHDRSSSNEMALEGSNDMLVHDDESSCWYLRASGVILPNEPSRVEEDLVVTDNVLNIVSKLLIGHYTGHVMNLLGPPGVGKSKITEVFARHVLKRQFIRISCSSCLSADDLFGTFTPCLDGNKMMFRYEEGALAKAMGMNEGCVVLLDEINLAPSDVLSTLIGILKHPREKPYIIHGNEYSTEKVQFICAMNPPSVGGGRQDLHPSLMKHLTTVSLQCLTDDEIKTIIRQRYHEVFKLDTENVIQTHFGLITKIQASNTHDEKCNVSFNLRDIEKVSAIYASMTSKVAPSDEYSPMLIVKALCLVYAERFSNMSNKQLAKEFIRKTFKIQEDVSQHIKVKSESGVLYWCEETKHKPQHANQFKTEHTTKEELKGSSIPDHHRLTYTNEFVRRLDLVNIAVNSQCAVILTGPPVSGKTTIVQELARLKNKRLYTIAMNADMEINDLIGGFAPVNPEYLDNSFRRQIQKLANTLIQAIPVKCVQYVIDRLECGHINEVASTLVNDSRESVALIQQIQHLLDRESNLEKSAFVTGFRFIPGPIIDAMREGSWILLDNVDLARPEVVERINSLVERDACLFTLEINGESENNIQKHTPNEGFYLICTANSTRDGRFPLSEPFRNRFIEIYIDKLEDTADASDITGLLNGIEENELCNPRAIDLGDKVKTVHERLRSYYENENKIGICGYKLSYRNIQRLFDTVNATDIIAEGLEEAYGAAALGVELGNDLLEIGQPFCDQDYGKYLSTRDREAKPLSTAPPIVSTRLRGRDTETPPDIPADLKSILLHLKERHIHLAHTIDIVIEFLGDDLLTVSQTSIAEVKKLLHNVESGILICIALAQ</sequence>
<dbReference type="GO" id="GO:0030132">
    <property type="term" value="C:clathrin coat of coated pit"/>
    <property type="evidence" value="ECO:0007669"/>
    <property type="project" value="InterPro"/>
</dbReference>
<organism evidence="10 11">
    <name type="scientific">Owenia fusiformis</name>
    <name type="common">Polychaete worm</name>
    <dbReference type="NCBI Taxonomy" id="6347"/>
    <lineage>
        <taxon>Eukaryota</taxon>
        <taxon>Metazoa</taxon>
        <taxon>Spiralia</taxon>
        <taxon>Lophotrochozoa</taxon>
        <taxon>Annelida</taxon>
        <taxon>Polychaeta</taxon>
        <taxon>Sedentaria</taxon>
        <taxon>Canalipalpata</taxon>
        <taxon>Sabellida</taxon>
        <taxon>Oweniida</taxon>
        <taxon>Oweniidae</taxon>
        <taxon>Owenia</taxon>
    </lineage>
</organism>
<evidence type="ECO:0000313" key="11">
    <source>
        <dbReference type="Proteomes" id="UP000749559"/>
    </source>
</evidence>
<dbReference type="Pfam" id="PF17867">
    <property type="entry name" value="AAA_lid_7"/>
    <property type="match status" value="1"/>
</dbReference>
<reference evidence="10" key="1">
    <citation type="submission" date="2022-03" db="EMBL/GenBank/DDBJ databases">
        <authorList>
            <person name="Martin C."/>
        </authorList>
    </citation>
    <scope>NUCLEOTIDE SEQUENCE</scope>
</reference>
<dbReference type="GO" id="GO:0030130">
    <property type="term" value="C:clathrin coat of trans-Golgi network vesicle"/>
    <property type="evidence" value="ECO:0007669"/>
    <property type="project" value="InterPro"/>
</dbReference>
<proteinExistence type="inferred from homology"/>
<dbReference type="SMART" id="SM00382">
    <property type="entry name" value="AAA"/>
    <property type="match status" value="4"/>
</dbReference>
<dbReference type="GO" id="GO:0016192">
    <property type="term" value="P:vesicle-mediated transport"/>
    <property type="evidence" value="ECO:0007669"/>
    <property type="project" value="InterPro"/>
</dbReference>
<dbReference type="Pfam" id="PF07728">
    <property type="entry name" value="AAA_5"/>
    <property type="match status" value="5"/>
</dbReference>
<keyword evidence="11" id="KW-1185">Reference proteome</keyword>
<dbReference type="Gene3D" id="3.40.50.300">
    <property type="entry name" value="P-loop containing nucleotide triphosphate hydrolases"/>
    <property type="match status" value="6"/>
</dbReference>
<protein>
    <recommendedName>
        <fullName evidence="4">Midasin</fullName>
    </recommendedName>
</protein>
<accession>A0A8S4PNV7</accession>
<evidence type="ECO:0000256" key="4">
    <source>
        <dbReference type="ARBA" id="ARBA00017143"/>
    </source>
</evidence>
<dbReference type="GO" id="GO:0030687">
    <property type="term" value="C:preribosome, large subunit precursor"/>
    <property type="evidence" value="ECO:0007669"/>
    <property type="project" value="TreeGrafter"/>
</dbReference>
<dbReference type="GO" id="GO:0000027">
    <property type="term" value="P:ribosomal large subunit assembly"/>
    <property type="evidence" value="ECO:0007669"/>
    <property type="project" value="TreeGrafter"/>
</dbReference>
<dbReference type="GO" id="GO:0006886">
    <property type="term" value="P:intracellular protein transport"/>
    <property type="evidence" value="ECO:0007669"/>
    <property type="project" value="InterPro"/>
</dbReference>
<feature type="domain" description="AAA+ ATPase" evidence="9">
    <location>
        <begin position="1083"/>
        <end position="1229"/>
    </location>
</feature>
<evidence type="ECO:0000313" key="10">
    <source>
        <dbReference type="EMBL" id="CAH1795989.1"/>
    </source>
</evidence>
<feature type="domain" description="AAA+ ATPase" evidence="9">
    <location>
        <begin position="1774"/>
        <end position="1929"/>
    </location>
</feature>
<dbReference type="InterPro" id="IPR003593">
    <property type="entry name" value="AAA+_ATPase"/>
</dbReference>